<feature type="region of interest" description="Disordered" evidence="4">
    <location>
        <begin position="69"/>
        <end position="98"/>
    </location>
</feature>
<evidence type="ECO:0000256" key="1">
    <source>
        <dbReference type="ARBA" id="ARBA00011062"/>
    </source>
</evidence>
<accession>J4W296</accession>
<proteinExistence type="inferred from homology"/>
<keyword evidence="3" id="KW-0378">Hydrolase</keyword>
<dbReference type="Proteomes" id="UP000002762">
    <property type="component" value="Unassembled WGS sequence"/>
</dbReference>
<dbReference type="AlphaFoldDB" id="J4W296"/>
<dbReference type="EMBL" id="JH725168">
    <property type="protein sequence ID" value="EJP64595.1"/>
    <property type="molecule type" value="Genomic_DNA"/>
</dbReference>
<dbReference type="OrthoDB" id="4018688at2759"/>
<feature type="signal peptide" evidence="5">
    <location>
        <begin position="1"/>
        <end position="17"/>
    </location>
</feature>
<dbReference type="GeneID" id="19889601"/>
<dbReference type="PANTHER" id="PTHR30457">
    <property type="entry name" value="5'-NUCLEOTIDASE SURE"/>
    <property type="match status" value="1"/>
</dbReference>
<dbReference type="InterPro" id="IPR036523">
    <property type="entry name" value="SurE-like_sf"/>
</dbReference>
<keyword evidence="5" id="KW-0732">Signal</keyword>
<evidence type="ECO:0000256" key="3">
    <source>
        <dbReference type="ARBA" id="ARBA00022801"/>
    </source>
</evidence>
<sequence>MKTVFALALLQVLAVQGIRIVQGNDDGWAELYTRSLEDALRASGHDVVLSCPAENKSARYKMLTYFPSSSPASLDEPPADRREPCQYDSCPPNSGPAGHNATRLDLNWVNSYPVTAIKYGIDTFGPQLWDGAAPELAVAGPNVGGNIWLAVPFSGTVGAASYAAHNARIPAIAFSGADHGRLRWDTNPVPKVSEVYAQLATNFTNAIVASGKPYLPDDVFLNVNFPDVDDSCPDAASFKWVLSRINPGFLSPKDVEWCGGDRLPTEHHVHDQSGCYISVSIGDASDKTTVNDLAKQQAVLNKLKSMLTCLP</sequence>
<dbReference type="RefSeq" id="XP_008599908.1">
    <property type="nucleotide sequence ID" value="XM_008601686.1"/>
</dbReference>
<comment type="similarity">
    <text evidence="1">Belongs to the SurE nucleotidase family.</text>
</comment>
<evidence type="ECO:0000256" key="2">
    <source>
        <dbReference type="ARBA" id="ARBA00022723"/>
    </source>
</evidence>
<organism evidence="7 8">
    <name type="scientific">Beauveria bassiana (strain ARSEF 2860)</name>
    <name type="common">White muscardine disease fungus</name>
    <name type="synonym">Tritirachium shiotae</name>
    <dbReference type="NCBI Taxonomy" id="655819"/>
    <lineage>
        <taxon>Eukaryota</taxon>
        <taxon>Fungi</taxon>
        <taxon>Dikarya</taxon>
        <taxon>Ascomycota</taxon>
        <taxon>Pezizomycotina</taxon>
        <taxon>Sordariomycetes</taxon>
        <taxon>Hypocreomycetidae</taxon>
        <taxon>Hypocreales</taxon>
        <taxon>Cordycipitaceae</taxon>
        <taxon>Beauveria</taxon>
    </lineage>
</organism>
<evidence type="ECO:0000313" key="7">
    <source>
        <dbReference type="EMBL" id="EJP64595.1"/>
    </source>
</evidence>
<protein>
    <submittedName>
        <fullName evidence="7">5'/3'-nucleotidase SurE</fullName>
    </submittedName>
</protein>
<dbReference type="PANTHER" id="PTHR30457:SF0">
    <property type="entry name" value="PHOSPHATASE, PUTATIVE (AFU_ORTHOLOGUE AFUA_4G01070)-RELATED"/>
    <property type="match status" value="1"/>
</dbReference>
<dbReference type="HOGENOM" id="CLU_045192_0_1_1"/>
<dbReference type="SUPFAM" id="SSF64167">
    <property type="entry name" value="SurE-like"/>
    <property type="match status" value="1"/>
</dbReference>
<dbReference type="GO" id="GO:0008252">
    <property type="term" value="F:nucleotidase activity"/>
    <property type="evidence" value="ECO:0007669"/>
    <property type="project" value="InterPro"/>
</dbReference>
<dbReference type="GO" id="GO:0046872">
    <property type="term" value="F:metal ion binding"/>
    <property type="evidence" value="ECO:0007669"/>
    <property type="project" value="UniProtKB-KW"/>
</dbReference>
<evidence type="ECO:0000259" key="6">
    <source>
        <dbReference type="Pfam" id="PF01975"/>
    </source>
</evidence>
<dbReference type="Pfam" id="PF01975">
    <property type="entry name" value="SurE"/>
    <property type="match status" value="1"/>
</dbReference>
<dbReference type="InterPro" id="IPR030048">
    <property type="entry name" value="SurE"/>
</dbReference>
<gene>
    <name evidence="7" type="ORF">BBA_06589</name>
</gene>
<evidence type="ECO:0000313" key="8">
    <source>
        <dbReference type="Proteomes" id="UP000002762"/>
    </source>
</evidence>
<name>J4W296_BEAB2</name>
<feature type="domain" description="Survival protein SurE-like phosphatase/nucleotidase" evidence="6">
    <location>
        <begin position="22"/>
        <end position="230"/>
    </location>
</feature>
<evidence type="ECO:0000256" key="4">
    <source>
        <dbReference type="SAM" id="MobiDB-lite"/>
    </source>
</evidence>
<reference evidence="7 8" key="1">
    <citation type="journal article" date="2012" name="Sci. Rep.">
        <title>Genomic perspectives on the evolution of fungal entomopathogenicity in Beauveria bassiana.</title>
        <authorList>
            <person name="Xiao G."/>
            <person name="Ying S.H."/>
            <person name="Zheng P."/>
            <person name="Wang Z.L."/>
            <person name="Zhang S."/>
            <person name="Xie X.Q."/>
            <person name="Shang Y."/>
            <person name="St Leger R.J."/>
            <person name="Zhao G.P."/>
            <person name="Wang C."/>
            <person name="Feng M.G."/>
        </authorList>
    </citation>
    <scope>NUCLEOTIDE SEQUENCE [LARGE SCALE GENOMIC DNA]</scope>
    <source>
        <strain evidence="7 8">ARSEF 2860</strain>
    </source>
</reference>
<dbReference type="Gene3D" id="3.40.1210.10">
    <property type="entry name" value="Survival protein SurE-like phosphatase/nucleotidase"/>
    <property type="match status" value="1"/>
</dbReference>
<dbReference type="STRING" id="655819.J4W296"/>
<evidence type="ECO:0000256" key="5">
    <source>
        <dbReference type="SAM" id="SignalP"/>
    </source>
</evidence>
<keyword evidence="8" id="KW-1185">Reference proteome</keyword>
<dbReference type="InParanoid" id="J4W296"/>
<keyword evidence="2" id="KW-0479">Metal-binding</keyword>
<dbReference type="InterPro" id="IPR002828">
    <property type="entry name" value="SurE-like_Pase/nucleotidase"/>
</dbReference>
<feature type="chain" id="PRO_5003781179" evidence="5">
    <location>
        <begin position="18"/>
        <end position="311"/>
    </location>
</feature>